<dbReference type="Proteomes" id="UP001259340">
    <property type="component" value="Unassembled WGS sequence"/>
</dbReference>
<dbReference type="InterPro" id="IPR050553">
    <property type="entry name" value="Thioredoxin_ResA/DsbE_sf"/>
</dbReference>
<reference evidence="3" key="2">
    <citation type="submission" date="2022-11" db="EMBL/GenBank/DDBJ databases">
        <title>Prophages regulate Shewanella fidelis motility and biofilm formation: implications for gut colonization dynamics in Ciona robusta.</title>
        <authorList>
            <person name="Natarajan O."/>
            <person name="Gibboney S.L."/>
            <person name="Young M.N."/>
            <person name="Lim S.J."/>
            <person name="Pluta N."/>
            <person name="Atkinson C.G.F."/>
            <person name="Leigh B.A."/>
            <person name="Liberti A."/>
            <person name="Kees E."/>
            <person name="Breitbart M."/>
            <person name="Gralnick J."/>
            <person name="Dishaw L.J."/>
        </authorList>
    </citation>
    <scope>NUCLEOTIDE SEQUENCE</scope>
    <source>
        <strain evidence="3">3313</strain>
    </source>
</reference>
<proteinExistence type="predicted"/>
<dbReference type="CDD" id="cd03011">
    <property type="entry name" value="TlpA_like_ScsD_MtbDsbE"/>
    <property type="match status" value="1"/>
</dbReference>
<dbReference type="Proteomes" id="UP001271263">
    <property type="component" value="Unassembled WGS sequence"/>
</dbReference>
<dbReference type="Gene3D" id="3.40.30.10">
    <property type="entry name" value="Glutaredoxin"/>
    <property type="match status" value="1"/>
</dbReference>
<evidence type="ECO:0000313" key="4">
    <source>
        <dbReference type="EMBL" id="MDW4824842.1"/>
    </source>
</evidence>
<evidence type="ECO:0000313" key="5">
    <source>
        <dbReference type="Proteomes" id="UP001259340"/>
    </source>
</evidence>
<dbReference type="RefSeq" id="WP_310654027.1">
    <property type="nucleotide sequence ID" value="NZ_JAPMLA010000005.1"/>
</dbReference>
<feature type="transmembrane region" description="Helical" evidence="1">
    <location>
        <begin position="25"/>
        <end position="46"/>
    </location>
</feature>
<evidence type="ECO:0000313" key="3">
    <source>
        <dbReference type="EMBL" id="MDR8522764.1"/>
    </source>
</evidence>
<comment type="caution">
    <text evidence="3">The sequence shown here is derived from an EMBL/GenBank/DDBJ whole genome shotgun (WGS) entry which is preliminary data.</text>
</comment>
<dbReference type="AlphaFoldDB" id="A0AAW8NHG0"/>
<dbReference type="GO" id="GO:0016491">
    <property type="term" value="F:oxidoreductase activity"/>
    <property type="evidence" value="ECO:0007669"/>
    <property type="project" value="InterPro"/>
</dbReference>
<reference evidence="4 6" key="1">
    <citation type="journal article" date="2022" name="bioRxiv">
        <title>Prophages regulate Shewanella fidelis 3313 motility and biofilm formation: implications for gut colonization dynamics in Ciona robusta.</title>
        <authorList>
            <person name="Natarajan O."/>
            <person name="Gibboney S.L."/>
            <person name="Young M.N."/>
            <person name="Lim S.J."/>
            <person name="Pluta N."/>
            <person name="Atkinson C.G."/>
            <person name="Leigh B.A."/>
            <person name="Liberti A."/>
            <person name="Kees E.D."/>
            <person name="Breitbart M."/>
            <person name="Gralnick J.A."/>
            <person name="Dishaw L.J."/>
        </authorList>
    </citation>
    <scope>NUCLEOTIDE SEQUENCE [LARGE SCALE GENOMIC DNA]</scope>
    <source>
        <strain evidence="4 6">JG4066</strain>
    </source>
</reference>
<dbReference type="PANTHER" id="PTHR42852:SF17">
    <property type="entry name" value="THIOREDOXIN-LIKE PROTEIN HI_1115"/>
    <property type="match status" value="1"/>
</dbReference>
<dbReference type="PANTHER" id="PTHR42852">
    <property type="entry name" value="THIOL:DISULFIDE INTERCHANGE PROTEIN DSBE"/>
    <property type="match status" value="1"/>
</dbReference>
<dbReference type="InterPro" id="IPR036249">
    <property type="entry name" value="Thioredoxin-like_sf"/>
</dbReference>
<evidence type="ECO:0000256" key="1">
    <source>
        <dbReference type="SAM" id="Phobius"/>
    </source>
</evidence>
<dbReference type="EMBL" id="JAPMLD010000004">
    <property type="protein sequence ID" value="MDW4824842.1"/>
    <property type="molecule type" value="Genomic_DNA"/>
</dbReference>
<dbReference type="GO" id="GO:0016209">
    <property type="term" value="F:antioxidant activity"/>
    <property type="evidence" value="ECO:0007669"/>
    <property type="project" value="InterPro"/>
</dbReference>
<evidence type="ECO:0000259" key="2">
    <source>
        <dbReference type="PROSITE" id="PS51352"/>
    </source>
</evidence>
<sequence>MAKSNSQPQAEKRLQQPFAKKLLGWLKQLLLMLLLLTLFSAVLDIWRGRDIPKTNLPNIQATTLQGEQIDLLAMSHEQPVLLYFWGTWCPVCSFVSPSVNILADSYPVVSVAMTSGVDEKLQRYLKHKDYEFVVINDPHGEIAKQWSVQVTPTLMVIKDGELSYYTSGFTSLPGMWWRMLLA</sequence>
<keyword evidence="1" id="KW-0812">Transmembrane</keyword>
<gene>
    <name evidence="3" type="ORF">OS133_03495</name>
    <name evidence="4" type="ORF">OS134_12300</name>
</gene>
<dbReference type="PROSITE" id="PS51352">
    <property type="entry name" value="THIOREDOXIN_2"/>
    <property type="match status" value="1"/>
</dbReference>
<keyword evidence="1" id="KW-0472">Membrane</keyword>
<dbReference type="EMBL" id="JAPMLE010000001">
    <property type="protein sequence ID" value="MDR8522764.1"/>
    <property type="molecule type" value="Genomic_DNA"/>
</dbReference>
<dbReference type="InterPro" id="IPR013766">
    <property type="entry name" value="Thioredoxin_domain"/>
</dbReference>
<dbReference type="SUPFAM" id="SSF52833">
    <property type="entry name" value="Thioredoxin-like"/>
    <property type="match status" value="1"/>
</dbReference>
<protein>
    <submittedName>
        <fullName evidence="3">Protein disulfide oxidoreductase</fullName>
    </submittedName>
</protein>
<accession>A0AAW8NHG0</accession>
<dbReference type="InterPro" id="IPR000866">
    <property type="entry name" value="AhpC/TSA"/>
</dbReference>
<evidence type="ECO:0000313" key="6">
    <source>
        <dbReference type="Proteomes" id="UP001271263"/>
    </source>
</evidence>
<keyword evidence="6" id="KW-1185">Reference proteome</keyword>
<keyword evidence="1" id="KW-1133">Transmembrane helix</keyword>
<name>A0AAW8NHG0_9GAMM</name>
<dbReference type="Pfam" id="PF00578">
    <property type="entry name" value="AhpC-TSA"/>
    <property type="match status" value="1"/>
</dbReference>
<organism evidence="3 5">
    <name type="scientific">Shewanella fidelis</name>
    <dbReference type="NCBI Taxonomy" id="173509"/>
    <lineage>
        <taxon>Bacteria</taxon>
        <taxon>Pseudomonadati</taxon>
        <taxon>Pseudomonadota</taxon>
        <taxon>Gammaproteobacteria</taxon>
        <taxon>Alteromonadales</taxon>
        <taxon>Shewanellaceae</taxon>
        <taxon>Shewanella</taxon>
    </lineage>
</organism>
<feature type="domain" description="Thioredoxin" evidence="2">
    <location>
        <begin position="50"/>
        <end position="182"/>
    </location>
</feature>